<dbReference type="InterPro" id="IPR044946">
    <property type="entry name" value="Restrct_endonuc_typeI_TRD_sf"/>
</dbReference>
<dbReference type="GO" id="GO:0003677">
    <property type="term" value="F:DNA binding"/>
    <property type="evidence" value="ECO:0007669"/>
    <property type="project" value="UniProtKB-KW"/>
</dbReference>
<dbReference type="Proteomes" id="UP000253744">
    <property type="component" value="Plasmid pDrdI"/>
</dbReference>
<evidence type="ECO:0000313" key="6">
    <source>
        <dbReference type="Proteomes" id="UP000253744"/>
    </source>
</evidence>
<proteinExistence type="inferred from homology"/>
<geneLocation type="plasmid" evidence="6">
    <name>pdrdi</name>
</geneLocation>
<organism evidence="5 6">
    <name type="scientific">Deinococcus wulumuqiensis</name>
    <dbReference type="NCBI Taxonomy" id="980427"/>
    <lineage>
        <taxon>Bacteria</taxon>
        <taxon>Thermotogati</taxon>
        <taxon>Deinococcota</taxon>
        <taxon>Deinococci</taxon>
        <taxon>Deinococcales</taxon>
        <taxon>Deinococcaceae</taxon>
        <taxon>Deinococcus</taxon>
    </lineage>
</organism>
<dbReference type="Pfam" id="PF01420">
    <property type="entry name" value="Methylase_S"/>
    <property type="match status" value="1"/>
</dbReference>
<evidence type="ECO:0000313" key="5">
    <source>
        <dbReference type="EMBL" id="AXH00719.1"/>
    </source>
</evidence>
<keyword evidence="2" id="KW-0680">Restriction system</keyword>
<dbReference type="KEGG" id="dwu:DVJ83_16335"/>
<dbReference type="InterPro" id="IPR000055">
    <property type="entry name" value="Restrct_endonuc_typeI_TRD"/>
</dbReference>
<comment type="similarity">
    <text evidence="1">Belongs to the type-I restriction system S methylase family.</text>
</comment>
<evidence type="ECO:0000256" key="2">
    <source>
        <dbReference type="ARBA" id="ARBA00022747"/>
    </source>
</evidence>
<evidence type="ECO:0000256" key="1">
    <source>
        <dbReference type="ARBA" id="ARBA00010923"/>
    </source>
</evidence>
<feature type="domain" description="Type I restriction modification DNA specificity" evidence="4">
    <location>
        <begin position="2"/>
        <end position="109"/>
    </location>
</feature>
<dbReference type="EMBL" id="CP031163">
    <property type="protein sequence ID" value="AXH00719.1"/>
    <property type="molecule type" value="Genomic_DNA"/>
</dbReference>
<accession>A0A345ILZ6</accession>
<sequence>MTWEKVKLGEVVRFNYGKALISKDRDATGQFDVFGSSGVVGRHNTALIQERSVIVGRKGSAGLVTDAPRGGWPIDTAYYLTSTENYLFDWRYLFYALRRLELPKLATATAMPGLNREDAYQQGSSRIPGS</sequence>
<keyword evidence="3" id="KW-0238">DNA-binding</keyword>
<dbReference type="RefSeq" id="WP_114673374.1">
    <property type="nucleotide sequence ID" value="NZ_CP031163.1"/>
</dbReference>
<dbReference type="REBASE" id="15495">
    <property type="entry name" value="S.DrdORFCP"/>
</dbReference>
<dbReference type="AlphaFoldDB" id="A0A345ILZ6"/>
<evidence type="ECO:0000256" key="3">
    <source>
        <dbReference type="ARBA" id="ARBA00023125"/>
    </source>
</evidence>
<protein>
    <recommendedName>
        <fullName evidence="4">Type I restriction modification DNA specificity domain-containing protein</fullName>
    </recommendedName>
</protein>
<dbReference type="Gene3D" id="3.90.220.20">
    <property type="entry name" value="DNA methylase specificity domains"/>
    <property type="match status" value="1"/>
</dbReference>
<name>A0A345ILZ6_9DEIO</name>
<gene>
    <name evidence="5" type="ORF">DVJ83_16335</name>
</gene>
<reference evidence="5 6" key="1">
    <citation type="submission" date="2018-07" db="EMBL/GenBank/DDBJ databases">
        <title>Complete Genome and Methylome Analysis of Deinococcus wulumuqiensis NEB 479.</title>
        <authorList>
            <person name="Fomenkov A."/>
            <person name="Luyten Y."/>
            <person name="Vincze T."/>
            <person name="Anton B.P."/>
            <person name="Clark T."/>
            <person name="Roberts R.J."/>
            <person name="Morgan R.D."/>
        </authorList>
    </citation>
    <scope>NUCLEOTIDE SEQUENCE [LARGE SCALE GENOMIC DNA]</scope>
    <source>
        <strain evidence="5 6">NEB 479</strain>
        <plasmid evidence="6">Plasmid pdrdi</plasmid>
    </source>
</reference>
<dbReference type="GO" id="GO:0009307">
    <property type="term" value="P:DNA restriction-modification system"/>
    <property type="evidence" value="ECO:0007669"/>
    <property type="project" value="UniProtKB-KW"/>
</dbReference>
<dbReference type="SUPFAM" id="SSF116734">
    <property type="entry name" value="DNA methylase specificity domain"/>
    <property type="match status" value="1"/>
</dbReference>
<evidence type="ECO:0000259" key="4">
    <source>
        <dbReference type="Pfam" id="PF01420"/>
    </source>
</evidence>
<keyword evidence="5" id="KW-0614">Plasmid</keyword>